<sequence>MNFICWLVIKDQKIKRLYEFSPFPITFLFSRLFRLDTNFGRWYFDLDTVLDARREIIFENEFFLSLSERGKWTNVFLSPIFQIFGGETSYFEQLES</sequence>
<organism evidence="1 2">
    <name type="scientific">Rhizophagus clarus</name>
    <dbReference type="NCBI Taxonomy" id="94130"/>
    <lineage>
        <taxon>Eukaryota</taxon>
        <taxon>Fungi</taxon>
        <taxon>Fungi incertae sedis</taxon>
        <taxon>Mucoromycota</taxon>
        <taxon>Glomeromycotina</taxon>
        <taxon>Glomeromycetes</taxon>
        <taxon>Glomerales</taxon>
        <taxon>Glomeraceae</taxon>
        <taxon>Rhizophagus</taxon>
    </lineage>
</organism>
<dbReference type="EMBL" id="BLAL01000274">
    <property type="protein sequence ID" value="GES98841.1"/>
    <property type="molecule type" value="Genomic_DNA"/>
</dbReference>
<evidence type="ECO:0000313" key="2">
    <source>
        <dbReference type="Proteomes" id="UP000615446"/>
    </source>
</evidence>
<dbReference type="AlphaFoldDB" id="A0A8H3R0H8"/>
<protein>
    <submittedName>
        <fullName evidence="1">Uncharacterized protein</fullName>
    </submittedName>
</protein>
<proteinExistence type="predicted"/>
<reference evidence="1" key="1">
    <citation type="submission" date="2019-10" db="EMBL/GenBank/DDBJ databases">
        <title>Conservation and host-specific expression of non-tandemly repeated heterogenous ribosome RNA gene in arbuscular mycorrhizal fungi.</title>
        <authorList>
            <person name="Maeda T."/>
            <person name="Kobayashi Y."/>
            <person name="Nakagawa T."/>
            <person name="Ezawa T."/>
            <person name="Yamaguchi K."/>
            <person name="Bino T."/>
            <person name="Nishimoto Y."/>
            <person name="Shigenobu S."/>
            <person name="Kawaguchi M."/>
        </authorList>
    </citation>
    <scope>NUCLEOTIDE SEQUENCE</scope>
    <source>
        <strain evidence="1">HR1</strain>
    </source>
</reference>
<accession>A0A8H3R0H8</accession>
<comment type="caution">
    <text evidence="1">The sequence shown here is derived from an EMBL/GenBank/DDBJ whole genome shotgun (WGS) entry which is preliminary data.</text>
</comment>
<name>A0A8H3R0H8_9GLOM</name>
<dbReference type="Proteomes" id="UP000615446">
    <property type="component" value="Unassembled WGS sequence"/>
</dbReference>
<gene>
    <name evidence="1" type="ORF">RCL2_002537300</name>
</gene>
<evidence type="ECO:0000313" key="1">
    <source>
        <dbReference type="EMBL" id="GES98841.1"/>
    </source>
</evidence>